<dbReference type="EMBL" id="JACRJB010000062">
    <property type="protein sequence ID" value="MBI5132064.1"/>
    <property type="molecule type" value="Genomic_DNA"/>
</dbReference>
<comment type="caution">
    <text evidence="3">The sequence shown here is derived from an EMBL/GenBank/DDBJ whole genome shotgun (WGS) entry which is preliminary data.</text>
</comment>
<proteinExistence type="predicted"/>
<reference evidence="3" key="1">
    <citation type="submission" date="2020-07" db="EMBL/GenBank/DDBJ databases">
        <title>Huge and variable diversity of episymbiotic CPR bacteria and DPANN archaea in groundwater ecosystems.</title>
        <authorList>
            <person name="He C.Y."/>
            <person name="Keren R."/>
            <person name="Whittaker M."/>
            <person name="Farag I.F."/>
            <person name="Doudna J."/>
            <person name="Cate J.H.D."/>
            <person name="Banfield J.F."/>
        </authorList>
    </citation>
    <scope>NUCLEOTIDE SEQUENCE</scope>
    <source>
        <strain evidence="3">NC_groundwater_1818_Pr3_B-0.1um_66_35</strain>
    </source>
</reference>
<feature type="domain" description="DUF7662" evidence="2">
    <location>
        <begin position="46"/>
        <end position="120"/>
    </location>
</feature>
<feature type="region of interest" description="Disordered" evidence="1">
    <location>
        <begin position="1"/>
        <end position="27"/>
    </location>
</feature>
<sequence length="178" mass="19658">MAATAAAWPAAGNGHRRRRSPPNLDFQRPNSYLGTIVTAEVLMGKYEPLTEFLKQQTGSEVRMSFAQIEGVIGSKLPPVAQRHRAWWSNSPTNNVMTKAWLEAGFRSEQVDMASGQLVFRRDEQDETRPATAANAGRHPLFGCMKGTVHIPEGVDLTAPADPEWGELAYGSDLPERLR</sequence>
<dbReference type="AlphaFoldDB" id="A0A933VWF7"/>
<dbReference type="InterPro" id="IPR056079">
    <property type="entry name" value="DUF7662"/>
</dbReference>
<feature type="compositionally biased region" description="Low complexity" evidence="1">
    <location>
        <begin position="1"/>
        <end position="11"/>
    </location>
</feature>
<dbReference type="Proteomes" id="UP000782519">
    <property type="component" value="Unassembled WGS sequence"/>
</dbReference>
<evidence type="ECO:0000313" key="3">
    <source>
        <dbReference type="EMBL" id="MBI5132064.1"/>
    </source>
</evidence>
<gene>
    <name evidence="3" type="ORF">HZA66_21690</name>
</gene>
<name>A0A933VWF7_RHOPL</name>
<evidence type="ECO:0000313" key="4">
    <source>
        <dbReference type="Proteomes" id="UP000782519"/>
    </source>
</evidence>
<evidence type="ECO:0000256" key="1">
    <source>
        <dbReference type="SAM" id="MobiDB-lite"/>
    </source>
</evidence>
<organism evidence="3 4">
    <name type="scientific">Rhodopseudomonas palustris</name>
    <dbReference type="NCBI Taxonomy" id="1076"/>
    <lineage>
        <taxon>Bacteria</taxon>
        <taxon>Pseudomonadati</taxon>
        <taxon>Pseudomonadota</taxon>
        <taxon>Alphaproteobacteria</taxon>
        <taxon>Hyphomicrobiales</taxon>
        <taxon>Nitrobacteraceae</taxon>
        <taxon>Rhodopseudomonas</taxon>
    </lineage>
</organism>
<dbReference type="Pfam" id="PF24698">
    <property type="entry name" value="DUF7662"/>
    <property type="match status" value="1"/>
</dbReference>
<accession>A0A933VWF7</accession>
<protein>
    <recommendedName>
        <fullName evidence="2">DUF7662 domain-containing protein</fullName>
    </recommendedName>
</protein>
<evidence type="ECO:0000259" key="2">
    <source>
        <dbReference type="Pfam" id="PF24698"/>
    </source>
</evidence>